<evidence type="ECO:0008006" key="3">
    <source>
        <dbReference type="Google" id="ProtNLM"/>
    </source>
</evidence>
<evidence type="ECO:0000313" key="2">
    <source>
        <dbReference type="Proteomes" id="UP000244069"/>
    </source>
</evidence>
<gene>
    <name evidence="1" type="ORF">C8N44_10126</name>
</gene>
<protein>
    <recommendedName>
        <fullName evidence="3">Response regulatory domain-containing protein</fullName>
    </recommendedName>
</protein>
<keyword evidence="2" id="KW-1185">Reference proteome</keyword>
<organism evidence="1 2">
    <name type="scientific">Allosediminivita pacifica</name>
    <dbReference type="NCBI Taxonomy" id="1267769"/>
    <lineage>
        <taxon>Bacteria</taxon>
        <taxon>Pseudomonadati</taxon>
        <taxon>Pseudomonadota</taxon>
        <taxon>Alphaproteobacteria</taxon>
        <taxon>Rhodobacterales</taxon>
        <taxon>Paracoccaceae</taxon>
        <taxon>Allosediminivita</taxon>
    </lineage>
</organism>
<dbReference type="Proteomes" id="UP000244069">
    <property type="component" value="Unassembled WGS sequence"/>
</dbReference>
<evidence type="ECO:0000313" key="1">
    <source>
        <dbReference type="EMBL" id="PTX52737.1"/>
    </source>
</evidence>
<proteinExistence type="predicted"/>
<dbReference type="RefSeq" id="WP_107974128.1">
    <property type="nucleotide sequence ID" value="NZ_BMEZ01000001.1"/>
</dbReference>
<dbReference type="OrthoDB" id="8281972at2"/>
<accession>A0A2T6B9I4</accession>
<name>A0A2T6B9I4_9RHOB</name>
<comment type="caution">
    <text evidence="1">The sequence shown here is derived from an EMBL/GenBank/DDBJ whole genome shotgun (WGS) entry which is preliminary data.</text>
</comment>
<dbReference type="EMBL" id="QBKN01000001">
    <property type="protein sequence ID" value="PTX52737.1"/>
    <property type="molecule type" value="Genomic_DNA"/>
</dbReference>
<reference evidence="1 2" key="1">
    <citation type="submission" date="2018-04" db="EMBL/GenBank/DDBJ databases">
        <title>Genomic Encyclopedia of Archaeal and Bacterial Type Strains, Phase II (KMG-II): from individual species to whole genera.</title>
        <authorList>
            <person name="Goeker M."/>
        </authorList>
    </citation>
    <scope>NUCLEOTIDE SEQUENCE [LARGE SCALE GENOMIC DNA]</scope>
    <source>
        <strain evidence="1 2">DSM 29329</strain>
    </source>
</reference>
<dbReference type="AlphaFoldDB" id="A0A2T6B9I4"/>
<sequence>MADNGSEGDGEVALRACTISRDVQNFDLLIEDMESLLGDAWGDLGFEEGVCFLAEDASKALDFIVLVIDAFDEDEVDQLEEVLAAARAAGVPVVTVAEDVTPATLGRLGRAGAGECLAYPLAEGALEAAAERLGRVSRETA</sequence>